<dbReference type="EMBL" id="SLWV01000017">
    <property type="protein sequence ID" value="TCO72645.1"/>
    <property type="molecule type" value="Genomic_DNA"/>
</dbReference>
<dbReference type="Proteomes" id="UP000294919">
    <property type="component" value="Unassembled WGS sequence"/>
</dbReference>
<dbReference type="OrthoDB" id="88363at2"/>
<comment type="caution">
    <text evidence="2">The sequence shown here is derived from an EMBL/GenBank/DDBJ whole genome shotgun (WGS) entry which is preliminary data.</text>
</comment>
<dbReference type="RefSeq" id="WP_132246017.1">
    <property type="nucleotide sequence ID" value="NZ_SLWV01000017.1"/>
</dbReference>
<reference evidence="2 3" key="1">
    <citation type="submission" date="2019-03" db="EMBL/GenBank/DDBJ databases">
        <title>Genomic Encyclopedia of Type Strains, Phase IV (KMG-IV): sequencing the most valuable type-strain genomes for metagenomic binning, comparative biology and taxonomic classification.</title>
        <authorList>
            <person name="Goeker M."/>
        </authorList>
    </citation>
    <scope>NUCLEOTIDE SEQUENCE [LARGE SCALE GENOMIC DNA]</scope>
    <source>
        <strain evidence="2 3">DSM 102940</strain>
    </source>
</reference>
<proteinExistence type="predicted"/>
<organism evidence="2 3">
    <name type="scientific">Marinisporobacter balticus</name>
    <dbReference type="NCBI Taxonomy" id="2018667"/>
    <lineage>
        <taxon>Bacteria</taxon>
        <taxon>Bacillati</taxon>
        <taxon>Bacillota</taxon>
        <taxon>Clostridia</taxon>
        <taxon>Peptostreptococcales</taxon>
        <taxon>Thermotaleaceae</taxon>
        <taxon>Marinisporobacter</taxon>
    </lineage>
</organism>
<evidence type="ECO:0000313" key="3">
    <source>
        <dbReference type="Proteomes" id="UP000294919"/>
    </source>
</evidence>
<keyword evidence="3" id="KW-1185">Reference proteome</keyword>
<dbReference type="InterPro" id="IPR024617">
    <property type="entry name" value="DUF3870"/>
</dbReference>
<name>A0A4R2L0W7_9FIRM</name>
<evidence type="ECO:0000259" key="1">
    <source>
        <dbReference type="Pfam" id="PF12986"/>
    </source>
</evidence>
<dbReference type="Pfam" id="PF12986">
    <property type="entry name" value="DUF3870"/>
    <property type="match status" value="1"/>
</dbReference>
<feature type="domain" description="DUF3870" evidence="1">
    <location>
        <begin position="8"/>
        <end position="101"/>
    </location>
</feature>
<sequence length="109" mass="12511">MYNKNTVYIIGHGKTNIDNAITDQFKIFFIGFVIDTLTDEVVDAKASATIEITSEFISSIFIGKTFDSIDVAVEQEIKRRYFGSSQRAIIISYKDAVRKYKEVKEKYYS</sequence>
<protein>
    <submittedName>
        <fullName evidence="2">Uncharacterized protein DUF3870</fullName>
    </submittedName>
</protein>
<dbReference type="AlphaFoldDB" id="A0A4R2L0W7"/>
<evidence type="ECO:0000313" key="2">
    <source>
        <dbReference type="EMBL" id="TCO72645.1"/>
    </source>
</evidence>
<accession>A0A4R2L0W7</accession>
<gene>
    <name evidence="2" type="ORF">EV214_1177</name>
</gene>